<dbReference type="PROSITE" id="PS00687">
    <property type="entry name" value="ALDEHYDE_DEHYDR_GLU"/>
    <property type="match status" value="1"/>
</dbReference>
<dbReference type="InterPro" id="IPR016160">
    <property type="entry name" value="Ald_DH_CS_CYS"/>
</dbReference>
<reference evidence="7 8" key="1">
    <citation type="submission" date="2018-06" db="EMBL/GenBank/DDBJ databases">
        <authorList>
            <consortium name="Pathogen Informatics"/>
            <person name="Doyle S."/>
        </authorList>
    </citation>
    <scope>NUCLEOTIDE SEQUENCE [LARGE SCALE GENOMIC DNA]</scope>
    <source>
        <strain evidence="7 8">NCTC9073</strain>
    </source>
</reference>
<dbReference type="InterPro" id="IPR015590">
    <property type="entry name" value="Aldehyde_DH_dom"/>
</dbReference>
<dbReference type="GO" id="GO:0004030">
    <property type="term" value="F:aldehyde dehydrogenase [NAD(P)+] activity"/>
    <property type="evidence" value="ECO:0007669"/>
    <property type="project" value="UniProtKB-EC"/>
</dbReference>
<dbReference type="EMBL" id="UASD01000002">
    <property type="protein sequence ID" value="SPX08866.1"/>
    <property type="molecule type" value="Genomic_DNA"/>
</dbReference>
<feature type="domain" description="Aldehyde dehydrogenase" evidence="6">
    <location>
        <begin position="1"/>
        <end position="229"/>
    </location>
</feature>
<name>A0A2X1MR66_ECOLX</name>
<dbReference type="EC" id="1.2.1.5" evidence="7"/>
<evidence type="ECO:0000256" key="5">
    <source>
        <dbReference type="RuleBase" id="RU003345"/>
    </source>
</evidence>
<dbReference type="Pfam" id="PF00171">
    <property type="entry name" value="Aldedh"/>
    <property type="match status" value="1"/>
</dbReference>
<keyword evidence="3" id="KW-0520">NAD</keyword>
<organism evidence="7 8">
    <name type="scientific">Escherichia coli</name>
    <dbReference type="NCBI Taxonomy" id="562"/>
    <lineage>
        <taxon>Bacteria</taxon>
        <taxon>Pseudomonadati</taxon>
        <taxon>Pseudomonadota</taxon>
        <taxon>Gammaproteobacteria</taxon>
        <taxon>Enterobacterales</taxon>
        <taxon>Enterobacteriaceae</taxon>
        <taxon>Escherichia</taxon>
    </lineage>
</organism>
<sequence length="235" mass="25466">MKRVWLEAGGKSANIVFADCPDLQQAASATAAGIFYNQGQVCIAGTRLLLEESIADEFLALLKQQAQNWQPGHPLDPATTMGTLIDCAHADSVHSFIREGESKGQLLLDGRNAGLAAAIGPTIFVDVDPNASLSREEIFGPVLVVTRFTSEEQALQLANDSQYGLGAAVWTRDLSRAHRMSRRLKAGSVFVNNYNDGDMTVPFGGYKQSGNGRDKSLHALEKFTELKTIWISLEA</sequence>
<evidence type="ECO:0000259" key="6">
    <source>
        <dbReference type="Pfam" id="PF00171"/>
    </source>
</evidence>
<evidence type="ECO:0000256" key="4">
    <source>
        <dbReference type="PROSITE-ProRule" id="PRU10007"/>
    </source>
</evidence>
<dbReference type="InterPro" id="IPR016161">
    <property type="entry name" value="Ald_DH/histidinol_DH"/>
</dbReference>
<dbReference type="Gene3D" id="3.40.309.10">
    <property type="entry name" value="Aldehyde Dehydrogenase, Chain A, domain 2"/>
    <property type="match status" value="1"/>
</dbReference>
<accession>A0A2X1MR66</accession>
<evidence type="ECO:0000256" key="3">
    <source>
        <dbReference type="ARBA" id="ARBA00023027"/>
    </source>
</evidence>
<evidence type="ECO:0000313" key="8">
    <source>
        <dbReference type="Proteomes" id="UP000250780"/>
    </source>
</evidence>
<dbReference type="PROSITE" id="PS00070">
    <property type="entry name" value="ALDEHYDE_DEHYDR_CYS"/>
    <property type="match status" value="1"/>
</dbReference>
<dbReference type="InterPro" id="IPR029510">
    <property type="entry name" value="Ald_DH_CS_GLU"/>
</dbReference>
<evidence type="ECO:0000313" key="7">
    <source>
        <dbReference type="EMBL" id="SPX08866.1"/>
    </source>
</evidence>
<gene>
    <name evidence="7" type="primary">puuC_1</name>
    <name evidence="7" type="ORF">NCTC9073_00096</name>
</gene>
<feature type="active site" evidence="4">
    <location>
        <position position="7"/>
    </location>
</feature>
<comment type="similarity">
    <text evidence="1 5">Belongs to the aldehyde dehydrogenase family.</text>
</comment>
<dbReference type="AlphaFoldDB" id="A0A2X1MR66"/>
<evidence type="ECO:0000256" key="2">
    <source>
        <dbReference type="ARBA" id="ARBA00023002"/>
    </source>
</evidence>
<keyword evidence="2 5" id="KW-0560">Oxidoreductase</keyword>
<dbReference type="Proteomes" id="UP000250780">
    <property type="component" value="Unassembled WGS sequence"/>
</dbReference>
<dbReference type="InterPro" id="IPR016162">
    <property type="entry name" value="Ald_DH_N"/>
</dbReference>
<dbReference type="PANTHER" id="PTHR11699">
    <property type="entry name" value="ALDEHYDE DEHYDROGENASE-RELATED"/>
    <property type="match status" value="1"/>
</dbReference>
<proteinExistence type="inferred from homology"/>
<evidence type="ECO:0000256" key="1">
    <source>
        <dbReference type="ARBA" id="ARBA00009986"/>
    </source>
</evidence>
<dbReference type="EC" id="1.2.1.-" evidence="7"/>
<dbReference type="SUPFAM" id="SSF53720">
    <property type="entry name" value="ALDH-like"/>
    <property type="match status" value="1"/>
</dbReference>
<dbReference type="Gene3D" id="3.40.605.10">
    <property type="entry name" value="Aldehyde Dehydrogenase, Chain A, domain 1"/>
    <property type="match status" value="1"/>
</dbReference>
<protein>
    <submittedName>
        <fullName evidence="7">Gamma-glutamyl-gamma-aminobutyraldehyde dehydrogenase</fullName>
        <ecNumber evidence="7">1.2.1.-</ecNumber>
        <ecNumber evidence="7">1.2.1.5</ecNumber>
    </submittedName>
</protein>
<dbReference type="FunFam" id="3.40.309.10:FF:000012">
    <property type="entry name" value="Betaine aldehyde dehydrogenase"/>
    <property type="match status" value="1"/>
</dbReference>
<dbReference type="InterPro" id="IPR016163">
    <property type="entry name" value="Ald_DH_C"/>
</dbReference>